<dbReference type="PANTHER" id="PTHR34502">
    <property type="entry name" value="DUF6594 DOMAIN-CONTAINING PROTEIN-RELATED"/>
    <property type="match status" value="1"/>
</dbReference>
<dbReference type="AlphaFoldDB" id="A0A6A7AIE7"/>
<dbReference type="EMBL" id="MU006217">
    <property type="protein sequence ID" value="KAF2832478.1"/>
    <property type="molecule type" value="Genomic_DNA"/>
</dbReference>
<proteinExistence type="predicted"/>
<keyword evidence="2" id="KW-0812">Transmembrane</keyword>
<dbReference type="Pfam" id="PF20237">
    <property type="entry name" value="DUF6594"/>
    <property type="match status" value="1"/>
</dbReference>
<dbReference type="InterPro" id="IPR046529">
    <property type="entry name" value="DUF6594"/>
</dbReference>
<dbReference type="PANTHER" id="PTHR34502:SF5">
    <property type="entry name" value="DUF6594 DOMAIN-CONTAINING PROTEIN"/>
    <property type="match status" value="1"/>
</dbReference>
<reference evidence="4" key="1">
    <citation type="journal article" date="2020" name="Stud. Mycol.">
        <title>101 Dothideomycetes genomes: a test case for predicting lifestyles and emergence of pathogens.</title>
        <authorList>
            <person name="Haridas S."/>
            <person name="Albert R."/>
            <person name="Binder M."/>
            <person name="Bloem J."/>
            <person name="Labutti K."/>
            <person name="Salamov A."/>
            <person name="Andreopoulos B."/>
            <person name="Baker S."/>
            <person name="Barry K."/>
            <person name="Bills G."/>
            <person name="Bluhm B."/>
            <person name="Cannon C."/>
            <person name="Castanera R."/>
            <person name="Culley D."/>
            <person name="Daum C."/>
            <person name="Ezra D."/>
            <person name="Gonzalez J."/>
            <person name="Henrissat B."/>
            <person name="Kuo A."/>
            <person name="Liang C."/>
            <person name="Lipzen A."/>
            <person name="Lutzoni F."/>
            <person name="Magnuson J."/>
            <person name="Mondo S."/>
            <person name="Nolan M."/>
            <person name="Ohm R."/>
            <person name="Pangilinan J."/>
            <person name="Park H.-J."/>
            <person name="Ramirez L."/>
            <person name="Alfaro M."/>
            <person name="Sun H."/>
            <person name="Tritt A."/>
            <person name="Yoshinaga Y."/>
            <person name="Zwiers L.-H."/>
            <person name="Turgeon B."/>
            <person name="Goodwin S."/>
            <person name="Spatafora J."/>
            <person name="Crous P."/>
            <person name="Grigoriev I."/>
        </authorList>
    </citation>
    <scope>NUCLEOTIDE SEQUENCE</scope>
    <source>
        <strain evidence="4">CBS 113818</strain>
    </source>
</reference>
<feature type="transmembrane region" description="Helical" evidence="2">
    <location>
        <begin position="240"/>
        <end position="262"/>
    </location>
</feature>
<evidence type="ECO:0000256" key="1">
    <source>
        <dbReference type="SAM" id="MobiDB-lite"/>
    </source>
</evidence>
<accession>A0A6A7AIE7</accession>
<gene>
    <name evidence="4" type="ORF">CC86DRAFT_462761</name>
</gene>
<name>A0A6A7AIE7_9PLEO</name>
<dbReference type="Proteomes" id="UP000799424">
    <property type="component" value="Unassembled WGS sequence"/>
</dbReference>
<keyword evidence="5" id="KW-1185">Reference proteome</keyword>
<evidence type="ECO:0000313" key="4">
    <source>
        <dbReference type="EMBL" id="KAF2832478.1"/>
    </source>
</evidence>
<feature type="transmembrane region" description="Helical" evidence="2">
    <location>
        <begin position="274"/>
        <end position="292"/>
    </location>
</feature>
<keyword evidence="2" id="KW-0472">Membrane</keyword>
<evidence type="ECO:0000256" key="2">
    <source>
        <dbReference type="SAM" id="Phobius"/>
    </source>
</evidence>
<feature type="domain" description="DUF6594" evidence="3">
    <location>
        <begin position="35"/>
        <end position="311"/>
    </location>
</feature>
<keyword evidence="2" id="KW-1133">Transmembrane helix</keyword>
<feature type="transmembrane region" description="Helical" evidence="2">
    <location>
        <begin position="298"/>
        <end position="316"/>
    </location>
</feature>
<sequence length="323" mass="36967">MTTNDKNKKNRSTKDEEQDAAQKSHNPLFDLVLGYPRMAGRMALKPQTAAFRRFSALNARMLLYMQADLCRLEVELMKEEKFDSDNPTEEKNRYATNYNWLRVSAANERPPRQLQLIKEIKEKLREYNEFLLQISHVHALKEPDRFDLRDFQHFMGNEELMGVWALTDHDRDVWGSAIEPEATSIDLVGIQTRHKEDSFSKWVAEHAIYLLRCGLARVKRPDKRTGMVGYYESSVLKITFGLTSILASLIPIASIIVLVVLSPRPIDKAFRAQIATIAAFNVLISVCLTIFTDAKRTDVFAVTAAFTAVQVVFLGIDNDWKPK</sequence>
<evidence type="ECO:0000313" key="5">
    <source>
        <dbReference type="Proteomes" id="UP000799424"/>
    </source>
</evidence>
<organism evidence="4 5">
    <name type="scientific">Ophiobolus disseminans</name>
    <dbReference type="NCBI Taxonomy" id="1469910"/>
    <lineage>
        <taxon>Eukaryota</taxon>
        <taxon>Fungi</taxon>
        <taxon>Dikarya</taxon>
        <taxon>Ascomycota</taxon>
        <taxon>Pezizomycotina</taxon>
        <taxon>Dothideomycetes</taxon>
        <taxon>Pleosporomycetidae</taxon>
        <taxon>Pleosporales</taxon>
        <taxon>Pleosporineae</taxon>
        <taxon>Phaeosphaeriaceae</taxon>
        <taxon>Ophiobolus</taxon>
    </lineage>
</organism>
<feature type="region of interest" description="Disordered" evidence="1">
    <location>
        <begin position="1"/>
        <end position="25"/>
    </location>
</feature>
<protein>
    <recommendedName>
        <fullName evidence="3">DUF6594 domain-containing protein</fullName>
    </recommendedName>
</protein>
<evidence type="ECO:0000259" key="3">
    <source>
        <dbReference type="Pfam" id="PF20237"/>
    </source>
</evidence>
<dbReference type="OrthoDB" id="5342093at2759"/>